<organism evidence="2">
    <name type="scientific">Brassica cretica</name>
    <name type="common">Mustard</name>
    <dbReference type="NCBI Taxonomy" id="69181"/>
    <lineage>
        <taxon>Eukaryota</taxon>
        <taxon>Viridiplantae</taxon>
        <taxon>Streptophyta</taxon>
        <taxon>Embryophyta</taxon>
        <taxon>Tracheophyta</taxon>
        <taxon>Spermatophyta</taxon>
        <taxon>Magnoliopsida</taxon>
        <taxon>eudicotyledons</taxon>
        <taxon>Gunneridae</taxon>
        <taxon>Pentapetalae</taxon>
        <taxon>rosids</taxon>
        <taxon>malvids</taxon>
        <taxon>Brassicales</taxon>
        <taxon>Brassicaceae</taxon>
        <taxon>Brassiceae</taxon>
        <taxon>Brassica</taxon>
    </lineage>
</organism>
<accession>A0A8S9IQH9</accession>
<dbReference type="AlphaFoldDB" id="A0A8S9IQH9"/>
<keyword evidence="1" id="KW-0812">Transmembrane</keyword>
<sequence length="199" mass="22037">MGIIGEGGARAPLGSLDCVLGPGGIQRFFSRIRRSWLEPGGFCGSDWTLRSHKSAGLFLRSGDRIGTLVHQDPEASEAVLEPRGLDPEIVVWNPEEPRGSSLDPEIFDWNPEAIGEPRGTVLRLPMQDYYRYLFGFCILPLGIWPISSSYVVFYFCRKSLTCLKGAGVGVVTQVPGLRCFPRLEKQDLDCSLCFTVLLQ</sequence>
<proteinExistence type="predicted"/>
<evidence type="ECO:0000313" key="2">
    <source>
        <dbReference type="EMBL" id="KAF2572158.1"/>
    </source>
</evidence>
<name>A0A8S9IQH9_BRACR</name>
<evidence type="ECO:0000256" key="1">
    <source>
        <dbReference type="SAM" id="Phobius"/>
    </source>
</evidence>
<dbReference type="EMBL" id="QGKY02001015">
    <property type="protein sequence ID" value="KAF2572158.1"/>
    <property type="molecule type" value="Genomic_DNA"/>
</dbReference>
<reference evidence="2" key="1">
    <citation type="submission" date="2019-12" db="EMBL/GenBank/DDBJ databases">
        <title>Genome sequencing and annotation of Brassica cretica.</title>
        <authorList>
            <person name="Studholme D.J."/>
            <person name="Sarris P.F."/>
        </authorList>
    </citation>
    <scope>NUCLEOTIDE SEQUENCE</scope>
    <source>
        <strain evidence="2">PFS-102/07</strain>
        <tissue evidence="2">Leaf</tissue>
    </source>
</reference>
<comment type="caution">
    <text evidence="2">The sequence shown here is derived from an EMBL/GenBank/DDBJ whole genome shotgun (WGS) entry which is preliminary data.</text>
</comment>
<protein>
    <submittedName>
        <fullName evidence="2">Uncharacterized protein</fullName>
    </submittedName>
</protein>
<gene>
    <name evidence="2" type="ORF">F2Q70_00003911</name>
</gene>
<feature type="transmembrane region" description="Helical" evidence="1">
    <location>
        <begin position="132"/>
        <end position="155"/>
    </location>
</feature>
<keyword evidence="1" id="KW-1133">Transmembrane helix</keyword>
<keyword evidence="1" id="KW-0472">Membrane</keyword>